<evidence type="ECO:0000313" key="5">
    <source>
        <dbReference type="Proteomes" id="UP000326029"/>
    </source>
</evidence>
<evidence type="ECO:0000313" key="6">
    <source>
        <dbReference type="Proteomes" id="UP000642014"/>
    </source>
</evidence>
<gene>
    <name evidence="4" type="ORF">CP977_20825</name>
    <name evidence="3" type="ORF">GCM10010497_07530</name>
</gene>
<dbReference type="RefSeq" id="WP_062752724.1">
    <property type="nucleotide sequence ID" value="NZ_BMSJ01000001.1"/>
</dbReference>
<name>A0AAV4KFR2_9ACTN</name>
<feature type="chain" id="PRO_5043394213" evidence="2">
    <location>
        <begin position="22"/>
        <end position="180"/>
    </location>
</feature>
<evidence type="ECO:0000313" key="4">
    <source>
        <dbReference type="EMBL" id="QEV34303.1"/>
    </source>
</evidence>
<feature type="signal peptide" evidence="2">
    <location>
        <begin position="1"/>
        <end position="21"/>
    </location>
</feature>
<keyword evidence="2" id="KW-0732">Signal</keyword>
<reference evidence="3 6" key="1">
    <citation type="journal article" date="2014" name="Int. J. Syst. Evol. Microbiol.">
        <title>Complete genome sequence of Corynebacterium casei LMG S-19264T (=DSM 44701T), isolated from a smear-ripened cheese.</title>
        <authorList>
            <consortium name="US DOE Joint Genome Institute (JGI-PGF)"/>
            <person name="Walter F."/>
            <person name="Albersmeier A."/>
            <person name="Kalinowski J."/>
            <person name="Ruckert C."/>
        </authorList>
    </citation>
    <scope>NUCLEOTIDE SEQUENCE [LARGE SCALE GENOMIC DNA]</scope>
    <source>
        <strain evidence="3 6">JCM 4205</strain>
    </source>
</reference>
<organism evidence="3 6">
    <name type="scientific">Streptomyces cinereoruber</name>
    <dbReference type="NCBI Taxonomy" id="67260"/>
    <lineage>
        <taxon>Bacteria</taxon>
        <taxon>Bacillati</taxon>
        <taxon>Actinomycetota</taxon>
        <taxon>Actinomycetes</taxon>
        <taxon>Kitasatosporales</taxon>
        <taxon>Streptomycetaceae</taxon>
        <taxon>Streptomyces</taxon>
    </lineage>
</organism>
<dbReference type="Proteomes" id="UP000642014">
    <property type="component" value="Unassembled WGS sequence"/>
</dbReference>
<dbReference type="GeneID" id="95456207"/>
<dbReference type="EMBL" id="CP023693">
    <property type="protein sequence ID" value="QEV34303.1"/>
    <property type="molecule type" value="Genomic_DNA"/>
</dbReference>
<feature type="compositionally biased region" description="Low complexity" evidence="1">
    <location>
        <begin position="28"/>
        <end position="47"/>
    </location>
</feature>
<evidence type="ECO:0000313" key="3">
    <source>
        <dbReference type="EMBL" id="GGR08230.1"/>
    </source>
</evidence>
<feature type="region of interest" description="Disordered" evidence="1">
    <location>
        <begin position="27"/>
        <end position="60"/>
    </location>
</feature>
<evidence type="ECO:0000256" key="1">
    <source>
        <dbReference type="SAM" id="MobiDB-lite"/>
    </source>
</evidence>
<reference evidence="4 5" key="2">
    <citation type="submission" date="2017-09" db="EMBL/GenBank/DDBJ databases">
        <authorList>
            <person name="Lee N."/>
            <person name="Cho B.-K."/>
        </authorList>
    </citation>
    <scope>NUCLEOTIDE SEQUENCE [LARGE SCALE GENOMIC DNA]</scope>
    <source>
        <strain evidence="4 5">ATCC 19740</strain>
    </source>
</reference>
<accession>A0AAV4KFR2</accession>
<reference evidence="3" key="3">
    <citation type="submission" date="2023-08" db="EMBL/GenBank/DDBJ databases">
        <authorList>
            <person name="Sun Q."/>
            <person name="Ohkuma M."/>
        </authorList>
    </citation>
    <scope>NUCLEOTIDE SEQUENCE</scope>
    <source>
        <strain evidence="3">JCM 4205</strain>
    </source>
</reference>
<keyword evidence="5" id="KW-1185">Reference proteome</keyword>
<dbReference type="EMBL" id="BMSJ01000001">
    <property type="protein sequence ID" value="GGR08230.1"/>
    <property type="molecule type" value="Genomic_DNA"/>
</dbReference>
<sequence length="180" mass="18333">MAGLTAAAVAAVCFLAYQASANVPADLSAKPKAPSATAPSTSPSGGPKQPDRDPLAVPAASGTGERVVYGLADRRVWLVNGNGRATRTFTVMPSTVSPPPGAYAVTSRSGTVRGSDGVQIEHVVRFATTRDVAIGFSAAVDGSMPEPDPTKKTGGVRMKRADGNALWTFAVIGTKVVVVP</sequence>
<evidence type="ECO:0000256" key="2">
    <source>
        <dbReference type="SAM" id="SignalP"/>
    </source>
</evidence>
<proteinExistence type="predicted"/>
<dbReference type="Proteomes" id="UP000326029">
    <property type="component" value="Chromosome"/>
</dbReference>
<protein>
    <submittedName>
        <fullName evidence="4">L,D-transpeptidase</fullName>
    </submittedName>
</protein>
<dbReference type="AlphaFoldDB" id="A0AAV4KFR2"/>